<dbReference type="InterPro" id="IPR003594">
    <property type="entry name" value="HATPase_dom"/>
</dbReference>
<evidence type="ECO:0000313" key="14">
    <source>
        <dbReference type="Proteomes" id="UP000539313"/>
    </source>
</evidence>
<evidence type="ECO:0000256" key="3">
    <source>
        <dbReference type="ARBA" id="ARBA00022553"/>
    </source>
</evidence>
<feature type="transmembrane region" description="Helical" evidence="10">
    <location>
        <begin position="161"/>
        <end position="194"/>
    </location>
</feature>
<evidence type="ECO:0000256" key="2">
    <source>
        <dbReference type="ARBA" id="ARBA00012438"/>
    </source>
</evidence>
<evidence type="ECO:0000256" key="10">
    <source>
        <dbReference type="SAM" id="Phobius"/>
    </source>
</evidence>
<dbReference type="Pfam" id="PF02518">
    <property type="entry name" value="HATPase_c"/>
    <property type="match status" value="1"/>
</dbReference>
<keyword evidence="8" id="KW-0902">Two-component regulatory system</keyword>
<evidence type="ECO:0000256" key="9">
    <source>
        <dbReference type="SAM" id="Coils"/>
    </source>
</evidence>
<accession>A0A7W3R971</accession>
<keyword evidence="4" id="KW-0808">Transferase</keyword>
<dbReference type="Pfam" id="PF07730">
    <property type="entry name" value="HisKA_3"/>
    <property type="match status" value="1"/>
</dbReference>
<dbReference type="PANTHER" id="PTHR24421">
    <property type="entry name" value="NITRATE/NITRITE SENSOR PROTEIN NARX-RELATED"/>
    <property type="match status" value="1"/>
</dbReference>
<dbReference type="AlphaFoldDB" id="A0A7W3R971"/>
<keyword evidence="7" id="KW-0067">ATP-binding</keyword>
<dbReference type="InterPro" id="IPR011712">
    <property type="entry name" value="Sig_transdc_His_kin_sub3_dim/P"/>
</dbReference>
<dbReference type="GO" id="GO:0000155">
    <property type="term" value="F:phosphorelay sensor kinase activity"/>
    <property type="evidence" value="ECO:0007669"/>
    <property type="project" value="InterPro"/>
</dbReference>
<dbReference type="GO" id="GO:0016020">
    <property type="term" value="C:membrane"/>
    <property type="evidence" value="ECO:0007669"/>
    <property type="project" value="InterPro"/>
</dbReference>
<keyword evidence="14" id="KW-1185">Reference proteome</keyword>
<dbReference type="EMBL" id="JACJII010000001">
    <property type="protein sequence ID" value="MBA9004442.1"/>
    <property type="molecule type" value="Genomic_DNA"/>
</dbReference>
<proteinExistence type="predicted"/>
<feature type="coiled-coil region" evidence="9">
    <location>
        <begin position="197"/>
        <end position="224"/>
    </location>
</feature>
<evidence type="ECO:0000313" key="13">
    <source>
        <dbReference type="EMBL" id="MBA9004442.1"/>
    </source>
</evidence>
<keyword evidence="10" id="KW-0812">Transmembrane</keyword>
<dbReference type="Gene3D" id="3.30.565.10">
    <property type="entry name" value="Histidine kinase-like ATPase, C-terminal domain"/>
    <property type="match status" value="1"/>
</dbReference>
<dbReference type="Gene3D" id="1.20.5.1930">
    <property type="match status" value="1"/>
</dbReference>
<keyword evidence="10" id="KW-0472">Membrane</keyword>
<evidence type="ECO:0000256" key="4">
    <source>
        <dbReference type="ARBA" id="ARBA00022679"/>
    </source>
</evidence>
<feature type="transmembrane region" description="Helical" evidence="10">
    <location>
        <begin position="129"/>
        <end position="149"/>
    </location>
</feature>
<dbReference type="SUPFAM" id="SSF55874">
    <property type="entry name" value="ATPase domain of HSP90 chaperone/DNA topoisomerase II/histidine kinase"/>
    <property type="match status" value="1"/>
</dbReference>
<evidence type="ECO:0000256" key="7">
    <source>
        <dbReference type="ARBA" id="ARBA00022840"/>
    </source>
</evidence>
<dbReference type="EC" id="2.7.13.3" evidence="2"/>
<keyword evidence="3" id="KW-0597">Phosphoprotein</keyword>
<comment type="caution">
    <text evidence="13">The sequence shown here is derived from an EMBL/GenBank/DDBJ whole genome shotgun (WGS) entry which is preliminary data.</text>
</comment>
<keyword evidence="9" id="KW-0175">Coiled coil</keyword>
<protein>
    <recommendedName>
        <fullName evidence="2">histidine kinase</fullName>
        <ecNumber evidence="2">2.7.13.3</ecNumber>
    </recommendedName>
</protein>
<dbReference type="RefSeq" id="WP_182705904.1">
    <property type="nucleotide sequence ID" value="NZ_JACJII010000001.1"/>
</dbReference>
<evidence type="ECO:0000259" key="11">
    <source>
        <dbReference type="Pfam" id="PF02518"/>
    </source>
</evidence>
<comment type="catalytic activity">
    <reaction evidence="1">
        <text>ATP + protein L-histidine = ADP + protein N-phospho-L-histidine.</text>
        <dbReference type="EC" id="2.7.13.3"/>
    </reaction>
</comment>
<dbReference type="GO" id="GO:0046983">
    <property type="term" value="F:protein dimerization activity"/>
    <property type="evidence" value="ECO:0007669"/>
    <property type="project" value="InterPro"/>
</dbReference>
<organism evidence="13 14">
    <name type="scientific">Thermomonospora cellulosilytica</name>
    <dbReference type="NCBI Taxonomy" id="1411118"/>
    <lineage>
        <taxon>Bacteria</taxon>
        <taxon>Bacillati</taxon>
        <taxon>Actinomycetota</taxon>
        <taxon>Actinomycetes</taxon>
        <taxon>Streptosporangiales</taxon>
        <taxon>Thermomonosporaceae</taxon>
        <taxon>Thermomonospora</taxon>
    </lineage>
</organism>
<keyword evidence="10" id="KW-1133">Transmembrane helix</keyword>
<dbReference type="InterPro" id="IPR050482">
    <property type="entry name" value="Sensor_HK_TwoCompSys"/>
</dbReference>
<feature type="transmembrane region" description="Helical" evidence="10">
    <location>
        <begin position="89"/>
        <end position="108"/>
    </location>
</feature>
<evidence type="ECO:0000256" key="5">
    <source>
        <dbReference type="ARBA" id="ARBA00022741"/>
    </source>
</evidence>
<dbReference type="PANTHER" id="PTHR24421:SF10">
    <property type="entry name" value="NITRATE_NITRITE SENSOR PROTEIN NARQ"/>
    <property type="match status" value="1"/>
</dbReference>
<dbReference type="Proteomes" id="UP000539313">
    <property type="component" value="Unassembled WGS sequence"/>
</dbReference>
<evidence type="ECO:0000256" key="6">
    <source>
        <dbReference type="ARBA" id="ARBA00022777"/>
    </source>
</evidence>
<keyword evidence="5" id="KW-0547">Nucleotide-binding</keyword>
<evidence type="ECO:0000256" key="1">
    <source>
        <dbReference type="ARBA" id="ARBA00000085"/>
    </source>
</evidence>
<feature type="domain" description="Histidine kinase/HSP90-like ATPase" evidence="11">
    <location>
        <begin position="331"/>
        <end position="419"/>
    </location>
</feature>
<dbReference type="CDD" id="cd16917">
    <property type="entry name" value="HATPase_UhpB-NarQ-NarX-like"/>
    <property type="match status" value="1"/>
</dbReference>
<sequence length="422" mass="44980">MTGDDGKGPVMIGVIPLALEAALTGTADPPRPDPGWPSWLRWTRLIGIGRLPYRTVTVVVDVLIALILFGGTYNLLFTEVRARFPGYPGFWLLVVSAFLAAPVVLRTWHPVAAWRILVVAMIYVSAQNWLDVPFVPGGAIATLFCLYSLAVRSPRQVTVGVGLITAAGAALLSGSVAFGAIAAVAVPLLVGSFVRERRAARAKLAEQERRHKEAEAVLKERQRIARELHDVVAHHMSMIAIQAEAAPYAEPSMPDRTKADLAQIRSTALEALTELRRVLGVLRTENGAETDPQPALDRLDDLIANARAAGLDVTSRTLGAPRSLPPGHGLTAYRIVQEALSNAMRHAPGAHVDVEIQHGSDALRIKVVNGPPAQRAEPSAAGGGHGLIGMRERAAMLGGEITAGPAPEGGFAVEAVLPWRDE</sequence>
<dbReference type="GO" id="GO:0005524">
    <property type="term" value="F:ATP binding"/>
    <property type="evidence" value="ECO:0007669"/>
    <property type="project" value="UniProtKB-KW"/>
</dbReference>
<reference evidence="13 14" key="1">
    <citation type="submission" date="2020-08" db="EMBL/GenBank/DDBJ databases">
        <title>Sequencing the genomes of 1000 actinobacteria strains.</title>
        <authorList>
            <person name="Klenk H.-P."/>
        </authorList>
    </citation>
    <scope>NUCLEOTIDE SEQUENCE [LARGE SCALE GENOMIC DNA]</scope>
    <source>
        <strain evidence="13 14">DSM 45823</strain>
    </source>
</reference>
<evidence type="ECO:0000256" key="8">
    <source>
        <dbReference type="ARBA" id="ARBA00023012"/>
    </source>
</evidence>
<feature type="transmembrane region" description="Helical" evidence="10">
    <location>
        <begin position="51"/>
        <end position="69"/>
    </location>
</feature>
<gene>
    <name evidence="13" type="ORF">HNR21_003324</name>
</gene>
<name>A0A7W3R971_9ACTN</name>
<feature type="domain" description="Signal transduction histidine kinase subgroup 3 dimerisation and phosphoacceptor" evidence="12">
    <location>
        <begin position="220"/>
        <end position="285"/>
    </location>
</feature>
<dbReference type="InterPro" id="IPR036890">
    <property type="entry name" value="HATPase_C_sf"/>
</dbReference>
<keyword evidence="6 13" id="KW-0418">Kinase</keyword>
<evidence type="ECO:0000259" key="12">
    <source>
        <dbReference type="Pfam" id="PF07730"/>
    </source>
</evidence>